<keyword evidence="2" id="KW-1185">Reference proteome</keyword>
<proteinExistence type="predicted"/>
<name>A0AAW2A034_CULAL</name>
<dbReference type="EMBL" id="JAWDJR010000010">
    <property type="protein sequence ID" value="KAK9967111.1"/>
    <property type="molecule type" value="Genomic_DNA"/>
</dbReference>
<organism evidence="1 2">
    <name type="scientific">Culter alburnus</name>
    <name type="common">Topmouth culter</name>
    <dbReference type="NCBI Taxonomy" id="194366"/>
    <lineage>
        <taxon>Eukaryota</taxon>
        <taxon>Metazoa</taxon>
        <taxon>Chordata</taxon>
        <taxon>Craniata</taxon>
        <taxon>Vertebrata</taxon>
        <taxon>Euteleostomi</taxon>
        <taxon>Actinopterygii</taxon>
        <taxon>Neopterygii</taxon>
        <taxon>Teleostei</taxon>
        <taxon>Ostariophysi</taxon>
        <taxon>Cypriniformes</taxon>
        <taxon>Xenocyprididae</taxon>
        <taxon>Xenocypridinae</taxon>
        <taxon>Culter</taxon>
    </lineage>
</organism>
<evidence type="ECO:0000313" key="1">
    <source>
        <dbReference type="EMBL" id="KAK9967111.1"/>
    </source>
</evidence>
<accession>A0AAW2A034</accession>
<gene>
    <name evidence="1" type="ORF">ABG768_001528</name>
</gene>
<dbReference type="InterPro" id="IPR055298">
    <property type="entry name" value="AtLOH3-like"/>
</dbReference>
<dbReference type="AlphaFoldDB" id="A0AAW2A034"/>
<comment type="caution">
    <text evidence="1">The sequence shown here is derived from an EMBL/GenBank/DDBJ whole genome shotgun (WGS) entry which is preliminary data.</text>
</comment>
<sequence>MLESLHSFFSVSLVNHHKFVDTQKKLGLQPRELVQLSTTRWACQLHSVTAVIDNFPAIIECLSTIKTPTAVGLRAKLSKFSSVYLLMVFHTLLSVTAGLHRYLQKETIDIAQAVAYKNAVTDTMKQKRSDTTAADLYSRTIAMCEANQIAVESSSGQRRKTKRMNEYVVESTCGASSETCGSSESEDLKRKLLFPCLDRM</sequence>
<dbReference type="Proteomes" id="UP001479290">
    <property type="component" value="Unassembled WGS sequence"/>
</dbReference>
<reference evidence="1 2" key="1">
    <citation type="submission" date="2024-05" db="EMBL/GenBank/DDBJ databases">
        <title>A high-quality chromosomal-level genome assembly of Topmouth culter (Culter alburnus).</title>
        <authorList>
            <person name="Zhao H."/>
        </authorList>
    </citation>
    <scope>NUCLEOTIDE SEQUENCE [LARGE SCALE GENOMIC DNA]</scope>
    <source>
        <strain evidence="1">CATC2023</strain>
        <tissue evidence="1">Muscle</tissue>
    </source>
</reference>
<evidence type="ECO:0000313" key="2">
    <source>
        <dbReference type="Proteomes" id="UP001479290"/>
    </source>
</evidence>
<dbReference type="PANTHER" id="PTHR11697:SF230">
    <property type="entry name" value="ZINC FINGER, MYM DOMAIN CONTAINING 1"/>
    <property type="match status" value="1"/>
</dbReference>
<dbReference type="PANTHER" id="PTHR11697">
    <property type="entry name" value="GENERAL TRANSCRIPTION FACTOR 2-RELATED ZINC FINGER PROTEIN"/>
    <property type="match status" value="1"/>
</dbReference>
<protein>
    <submittedName>
        <fullName evidence="1">Uncharacterized protein</fullName>
    </submittedName>
</protein>